<dbReference type="InParanoid" id="B8BWD8"/>
<evidence type="ECO:0000259" key="3">
    <source>
        <dbReference type="SMART" id="SM00645"/>
    </source>
</evidence>
<dbReference type="AlphaFoldDB" id="B8BWD8"/>
<dbReference type="PRINTS" id="PR00705">
    <property type="entry name" value="PAPAIN"/>
</dbReference>
<dbReference type="eggNOG" id="KOG1543">
    <property type="taxonomic scope" value="Eukaryota"/>
</dbReference>
<dbReference type="Proteomes" id="UP000001449">
    <property type="component" value="Chromosome 3"/>
</dbReference>
<name>B8BWD8_THAPS</name>
<dbReference type="InterPro" id="IPR038765">
    <property type="entry name" value="Papain-like_cys_pep_sf"/>
</dbReference>
<sequence length="336" mass="36332">MDGHTVENDHVSPLPHTYLTDDDLPESFNWNNVDGKSYLTHLLNQHIPQYCGSCWAHGALSALADRIKIARGGEGDDINLSIQFVLNCGAGVAGSCYGGTHTGTYQFIKDKGYIPYDTCQPYLACSSDSQEGFCGYVDTTCNALNTCRTCGGFSESGGSCVGLDFFPNATVAEYGTISGTDDADRVKKIKMEIKARGPVAATIQAGPLRDFMGGSIFSDDSAPKFPNHIVAIVGWGKDVESNKSFWVVRNSWGYYWGEEGFFRVEMGKNILGIEMGVAWATVGSFTTANVPCTEDGATCGGEVNGKITTMRFVAQEYVDPSVMYVDDSSAFLRTKN</sequence>
<keyword evidence="4" id="KW-0645">Protease</keyword>
<dbReference type="OMA" id="LYSEYHE"/>
<evidence type="ECO:0000256" key="2">
    <source>
        <dbReference type="ARBA" id="ARBA00023145"/>
    </source>
</evidence>
<evidence type="ECO:0000313" key="4">
    <source>
        <dbReference type="EMBL" id="EED94016.1"/>
    </source>
</evidence>
<dbReference type="RefSeq" id="XP_002288580.1">
    <property type="nucleotide sequence ID" value="XM_002288544.1"/>
</dbReference>
<organism evidence="4 5">
    <name type="scientific">Thalassiosira pseudonana</name>
    <name type="common">Marine diatom</name>
    <name type="synonym">Cyclotella nana</name>
    <dbReference type="NCBI Taxonomy" id="35128"/>
    <lineage>
        <taxon>Eukaryota</taxon>
        <taxon>Sar</taxon>
        <taxon>Stramenopiles</taxon>
        <taxon>Ochrophyta</taxon>
        <taxon>Bacillariophyta</taxon>
        <taxon>Coscinodiscophyceae</taxon>
        <taxon>Thalassiosirophycidae</taxon>
        <taxon>Thalassiosirales</taxon>
        <taxon>Thalassiosiraceae</taxon>
        <taxon>Thalassiosira</taxon>
    </lineage>
</organism>
<comment type="similarity">
    <text evidence="1">Belongs to the peptidase C1 family.</text>
</comment>
<dbReference type="PANTHER" id="PTHR12411">
    <property type="entry name" value="CYSTEINE PROTEASE FAMILY C1-RELATED"/>
    <property type="match status" value="1"/>
</dbReference>
<dbReference type="KEGG" id="tps:THAPSDRAFT_268564"/>
<dbReference type="GO" id="GO:0005764">
    <property type="term" value="C:lysosome"/>
    <property type="evidence" value="ECO:0000318"/>
    <property type="project" value="GO_Central"/>
</dbReference>
<accession>B8BWD8</accession>
<dbReference type="HOGENOM" id="CLU_012184_2_0_1"/>
<dbReference type="GeneID" id="7443794"/>
<dbReference type="EMBL" id="CM000640">
    <property type="protein sequence ID" value="EED94016.1"/>
    <property type="molecule type" value="Genomic_DNA"/>
</dbReference>
<evidence type="ECO:0000256" key="1">
    <source>
        <dbReference type="ARBA" id="ARBA00008455"/>
    </source>
</evidence>
<keyword evidence="2" id="KW-0865">Zymogen</keyword>
<keyword evidence="4" id="KW-0378">Hydrolase</keyword>
<dbReference type="Gene3D" id="3.90.70.10">
    <property type="entry name" value="Cysteine proteinases"/>
    <property type="match status" value="1"/>
</dbReference>
<dbReference type="STRING" id="35128.B8BWD8"/>
<dbReference type="GO" id="GO:0004197">
    <property type="term" value="F:cysteine-type endopeptidase activity"/>
    <property type="evidence" value="ECO:0000318"/>
    <property type="project" value="GO_Central"/>
</dbReference>
<evidence type="ECO:0000313" key="5">
    <source>
        <dbReference type="Proteomes" id="UP000001449"/>
    </source>
</evidence>
<dbReference type="GO" id="GO:0005615">
    <property type="term" value="C:extracellular space"/>
    <property type="evidence" value="ECO:0000318"/>
    <property type="project" value="GO_Central"/>
</dbReference>
<gene>
    <name evidence="4" type="ORF">THAPSDRAFT_268564</name>
</gene>
<feature type="domain" description="Peptidase C1A papain C-terminal" evidence="3">
    <location>
        <begin position="24"/>
        <end position="281"/>
    </location>
</feature>
<dbReference type="SUPFAM" id="SSF54001">
    <property type="entry name" value="Cysteine proteinases"/>
    <property type="match status" value="1"/>
</dbReference>
<dbReference type="InterPro" id="IPR000668">
    <property type="entry name" value="Peptidase_C1A_C"/>
</dbReference>
<dbReference type="PROSITE" id="PS00640">
    <property type="entry name" value="THIOL_PROTEASE_ASN"/>
    <property type="match status" value="1"/>
</dbReference>
<dbReference type="GO" id="GO:0051603">
    <property type="term" value="P:proteolysis involved in protein catabolic process"/>
    <property type="evidence" value="ECO:0000318"/>
    <property type="project" value="GO_Central"/>
</dbReference>
<dbReference type="PaxDb" id="35128-Thaps268564"/>
<dbReference type="Pfam" id="PF00112">
    <property type="entry name" value="Peptidase_C1"/>
    <property type="match status" value="1"/>
</dbReference>
<reference evidence="4 5" key="1">
    <citation type="journal article" date="2004" name="Science">
        <title>The genome of the diatom Thalassiosira pseudonana: ecology, evolution, and metabolism.</title>
        <authorList>
            <person name="Armbrust E.V."/>
            <person name="Berges J.A."/>
            <person name="Bowler C."/>
            <person name="Green B.R."/>
            <person name="Martinez D."/>
            <person name="Putnam N.H."/>
            <person name="Zhou S."/>
            <person name="Allen A.E."/>
            <person name="Apt K.E."/>
            <person name="Bechner M."/>
            <person name="Brzezinski M.A."/>
            <person name="Chaal B.K."/>
            <person name="Chiovitti A."/>
            <person name="Davis A.K."/>
            <person name="Demarest M.S."/>
            <person name="Detter J.C."/>
            <person name="Glavina T."/>
            <person name="Goodstein D."/>
            <person name="Hadi M.Z."/>
            <person name="Hellsten U."/>
            <person name="Hildebrand M."/>
            <person name="Jenkins B.D."/>
            <person name="Jurka J."/>
            <person name="Kapitonov V.V."/>
            <person name="Kroger N."/>
            <person name="Lau W.W."/>
            <person name="Lane T.W."/>
            <person name="Larimer F.W."/>
            <person name="Lippmeier J.C."/>
            <person name="Lucas S."/>
            <person name="Medina M."/>
            <person name="Montsant A."/>
            <person name="Obornik M."/>
            <person name="Parker M.S."/>
            <person name="Palenik B."/>
            <person name="Pazour G.J."/>
            <person name="Richardson P.M."/>
            <person name="Rynearson T.A."/>
            <person name="Saito M.A."/>
            <person name="Schwartz D.C."/>
            <person name="Thamatrakoln K."/>
            <person name="Valentin K."/>
            <person name="Vardi A."/>
            <person name="Wilkerson F.P."/>
            <person name="Rokhsar D.S."/>
        </authorList>
    </citation>
    <scope>NUCLEOTIDE SEQUENCE [LARGE SCALE GENOMIC DNA]</scope>
    <source>
        <strain evidence="4 5">CCMP1335</strain>
    </source>
</reference>
<dbReference type="SMART" id="SM00645">
    <property type="entry name" value="Pept_C1"/>
    <property type="match status" value="1"/>
</dbReference>
<dbReference type="InterPro" id="IPR025661">
    <property type="entry name" value="Pept_asp_AS"/>
</dbReference>
<keyword evidence="5" id="KW-1185">Reference proteome</keyword>
<proteinExistence type="inferred from homology"/>
<dbReference type="InterPro" id="IPR013128">
    <property type="entry name" value="Peptidase_C1A"/>
</dbReference>
<protein>
    <submittedName>
        <fullName evidence="4">Probable papain cysteine protease</fullName>
    </submittedName>
</protein>
<reference evidence="4 5" key="2">
    <citation type="journal article" date="2008" name="Nature">
        <title>The Phaeodactylum genome reveals the evolutionary history of diatom genomes.</title>
        <authorList>
            <person name="Bowler C."/>
            <person name="Allen A.E."/>
            <person name="Badger J.H."/>
            <person name="Grimwood J."/>
            <person name="Jabbari K."/>
            <person name="Kuo A."/>
            <person name="Maheswari U."/>
            <person name="Martens C."/>
            <person name="Maumus F."/>
            <person name="Otillar R.P."/>
            <person name="Rayko E."/>
            <person name="Salamov A."/>
            <person name="Vandepoele K."/>
            <person name="Beszteri B."/>
            <person name="Gruber A."/>
            <person name="Heijde M."/>
            <person name="Katinka M."/>
            <person name="Mock T."/>
            <person name="Valentin K."/>
            <person name="Verret F."/>
            <person name="Berges J.A."/>
            <person name="Brownlee C."/>
            <person name="Cadoret J.P."/>
            <person name="Chiovitti A."/>
            <person name="Choi C.J."/>
            <person name="Coesel S."/>
            <person name="De Martino A."/>
            <person name="Detter J.C."/>
            <person name="Durkin C."/>
            <person name="Falciatore A."/>
            <person name="Fournet J."/>
            <person name="Haruta M."/>
            <person name="Huysman M.J."/>
            <person name="Jenkins B.D."/>
            <person name="Jiroutova K."/>
            <person name="Jorgensen R.E."/>
            <person name="Joubert Y."/>
            <person name="Kaplan A."/>
            <person name="Kroger N."/>
            <person name="Kroth P.G."/>
            <person name="La Roche J."/>
            <person name="Lindquist E."/>
            <person name="Lommer M."/>
            <person name="Martin-Jezequel V."/>
            <person name="Lopez P.J."/>
            <person name="Lucas S."/>
            <person name="Mangogna M."/>
            <person name="McGinnis K."/>
            <person name="Medlin L.K."/>
            <person name="Montsant A."/>
            <person name="Oudot-Le Secq M.P."/>
            <person name="Napoli C."/>
            <person name="Obornik M."/>
            <person name="Parker M.S."/>
            <person name="Petit J.L."/>
            <person name="Porcel B.M."/>
            <person name="Poulsen N."/>
            <person name="Robison M."/>
            <person name="Rychlewski L."/>
            <person name="Rynearson T.A."/>
            <person name="Schmutz J."/>
            <person name="Shapiro H."/>
            <person name="Siaut M."/>
            <person name="Stanley M."/>
            <person name="Sussman M.R."/>
            <person name="Taylor A.R."/>
            <person name="Vardi A."/>
            <person name="von Dassow P."/>
            <person name="Vyverman W."/>
            <person name="Willis A."/>
            <person name="Wyrwicz L.S."/>
            <person name="Rokhsar D.S."/>
            <person name="Weissenbach J."/>
            <person name="Armbrust E.V."/>
            <person name="Green B.R."/>
            <person name="Van de Peer Y."/>
            <person name="Grigoriev I.V."/>
        </authorList>
    </citation>
    <scope>NUCLEOTIDE SEQUENCE [LARGE SCALE GENOMIC DNA]</scope>
    <source>
        <strain evidence="4 5">CCMP1335</strain>
    </source>
</reference>
<dbReference type="FunFam" id="3.90.70.10:FF:000117">
    <property type="entry name" value="Probable papain cysteine protease"/>
    <property type="match status" value="1"/>
</dbReference>